<dbReference type="GeneID" id="115889468"/>
<gene>
    <name evidence="2" type="primary">LOC115889468</name>
</gene>
<proteinExistence type="predicted"/>
<protein>
    <submittedName>
        <fullName evidence="2">Uncharacterized protein LOC115889468 isoform X1</fullName>
    </submittedName>
</protein>
<evidence type="ECO:0000313" key="1">
    <source>
        <dbReference type="Proteomes" id="UP000504635"/>
    </source>
</evidence>
<dbReference type="RefSeq" id="XP_030765314.1">
    <property type="nucleotide sequence ID" value="XM_030909454.1"/>
</dbReference>
<dbReference type="KEGG" id="soy:115889468"/>
<dbReference type="InParanoid" id="A0A6J2YPV1"/>
<dbReference type="OrthoDB" id="6755972at2759"/>
<evidence type="ECO:0000313" key="2">
    <source>
        <dbReference type="RefSeq" id="XP_030765314.1"/>
    </source>
</evidence>
<dbReference type="Proteomes" id="UP000504635">
    <property type="component" value="Unplaced"/>
</dbReference>
<dbReference type="AlphaFoldDB" id="A0A6J2YPV1"/>
<organism evidence="1 2">
    <name type="scientific">Sitophilus oryzae</name>
    <name type="common">Rice weevil</name>
    <name type="synonym">Curculio oryzae</name>
    <dbReference type="NCBI Taxonomy" id="7048"/>
    <lineage>
        <taxon>Eukaryota</taxon>
        <taxon>Metazoa</taxon>
        <taxon>Ecdysozoa</taxon>
        <taxon>Arthropoda</taxon>
        <taxon>Hexapoda</taxon>
        <taxon>Insecta</taxon>
        <taxon>Pterygota</taxon>
        <taxon>Neoptera</taxon>
        <taxon>Endopterygota</taxon>
        <taxon>Coleoptera</taxon>
        <taxon>Polyphaga</taxon>
        <taxon>Cucujiformia</taxon>
        <taxon>Curculionidae</taxon>
        <taxon>Dryophthorinae</taxon>
        <taxon>Sitophilus</taxon>
    </lineage>
</organism>
<reference evidence="2" key="1">
    <citation type="submission" date="2025-08" db="UniProtKB">
        <authorList>
            <consortium name="RefSeq"/>
        </authorList>
    </citation>
    <scope>IDENTIFICATION</scope>
    <source>
        <tissue evidence="2">Gonads</tissue>
    </source>
</reference>
<keyword evidence="1" id="KW-1185">Reference proteome</keyword>
<accession>A0A6J2YPV1</accession>
<sequence length="386" mass="44491">MSSKIIHSKAHVQKVIDSLNRGSNRCKRLVRTSKYERNAPEIRDWWNQLFQVLESDALVTPEKQKLFLKQIFPDWLLIRVISELSMDGLKFGEDMELFENVEQEKKKAELDSSTRKRDTSKSTADSNDIKSMILEEALFKLRGTLENIFEPIAPPETTKSKMFMDFFKRKPSRAAIWRTLPPLELDEMNLNQKAEAITEKIATDFIEWLKDLGGDEELSLTVQSIIDMFEIGFYADIATSLKVHLRELASVPQKVAEARKLPHKAKRAVLHQEITNDLRASKKKTVYAAFGRRLPSELQTRPQAENYFKKWMSCDRVPENLSSMATVWQGITHLKSTRAYCEYLIERPDIKPPKYLLDCGMLNPKNLQDASINDSDYSVGGIFPDE</sequence>
<name>A0A6J2YPV1_SITOR</name>